<dbReference type="GeneTree" id="ENSGT00950000185044"/>
<keyword evidence="1" id="KW-0863">Zinc-finger</keyword>
<reference evidence="4" key="1">
    <citation type="submission" date="2025-08" db="UniProtKB">
        <authorList>
            <consortium name="Ensembl"/>
        </authorList>
    </citation>
    <scope>IDENTIFICATION</scope>
</reference>
<proteinExistence type="predicted"/>
<dbReference type="PROSITE" id="PS50158">
    <property type="entry name" value="ZF_CCHC"/>
    <property type="match status" value="3"/>
</dbReference>
<feature type="region of interest" description="Disordered" evidence="2">
    <location>
        <begin position="75"/>
        <end position="94"/>
    </location>
</feature>
<feature type="domain" description="CCHC-type" evidence="3">
    <location>
        <begin position="55"/>
        <end position="69"/>
    </location>
</feature>
<dbReference type="SMART" id="SM00343">
    <property type="entry name" value="ZnF_C2HC"/>
    <property type="match status" value="3"/>
</dbReference>
<dbReference type="InterPro" id="IPR001878">
    <property type="entry name" value="Znf_CCHC"/>
</dbReference>
<feature type="domain" description="CCHC-type" evidence="3">
    <location>
        <begin position="101"/>
        <end position="115"/>
    </location>
</feature>
<accession>A0A8C3HFR1</accession>
<feature type="domain" description="CCHC-type" evidence="3">
    <location>
        <begin position="8"/>
        <end position="22"/>
    </location>
</feature>
<dbReference type="GO" id="GO:0003676">
    <property type="term" value="F:nucleic acid binding"/>
    <property type="evidence" value="ECO:0007669"/>
    <property type="project" value="InterPro"/>
</dbReference>
<dbReference type="SUPFAM" id="SSF57756">
    <property type="entry name" value="Retrovirus zinc finger-like domains"/>
    <property type="match status" value="2"/>
</dbReference>
<dbReference type="Ensembl" id="ENSCPBT00000020696.1">
    <property type="protein sequence ID" value="ENSCPBP00000017503.1"/>
    <property type="gene ID" value="ENSCPBG00000012829.1"/>
</dbReference>
<evidence type="ECO:0000313" key="5">
    <source>
        <dbReference type="Proteomes" id="UP000694380"/>
    </source>
</evidence>
<evidence type="ECO:0000259" key="3">
    <source>
        <dbReference type="PROSITE" id="PS50158"/>
    </source>
</evidence>
<name>A0A8C3HFR1_CHRPI</name>
<dbReference type="Pfam" id="PF00098">
    <property type="entry name" value="zf-CCHC"/>
    <property type="match status" value="1"/>
</dbReference>
<dbReference type="Proteomes" id="UP000694380">
    <property type="component" value="Unplaced"/>
</dbReference>
<reference evidence="4" key="2">
    <citation type="submission" date="2025-09" db="UniProtKB">
        <authorList>
            <consortium name="Ensembl"/>
        </authorList>
    </citation>
    <scope>IDENTIFICATION</scope>
</reference>
<keyword evidence="5" id="KW-1185">Reference proteome</keyword>
<dbReference type="GO" id="GO:0008270">
    <property type="term" value="F:zinc ion binding"/>
    <property type="evidence" value="ECO:0007669"/>
    <property type="project" value="UniProtKB-KW"/>
</dbReference>
<protein>
    <recommendedName>
        <fullName evidence="3">CCHC-type domain-containing protein</fullName>
    </recommendedName>
</protein>
<organism evidence="4 5">
    <name type="scientific">Chrysemys picta bellii</name>
    <name type="common">Western painted turtle</name>
    <name type="synonym">Emys bellii</name>
    <dbReference type="NCBI Taxonomy" id="8478"/>
    <lineage>
        <taxon>Eukaryota</taxon>
        <taxon>Metazoa</taxon>
        <taxon>Chordata</taxon>
        <taxon>Craniata</taxon>
        <taxon>Vertebrata</taxon>
        <taxon>Euteleostomi</taxon>
        <taxon>Archelosauria</taxon>
        <taxon>Testudinata</taxon>
        <taxon>Testudines</taxon>
        <taxon>Cryptodira</taxon>
        <taxon>Durocryptodira</taxon>
        <taxon>Testudinoidea</taxon>
        <taxon>Emydidae</taxon>
        <taxon>Chrysemys</taxon>
    </lineage>
</organism>
<evidence type="ECO:0000256" key="1">
    <source>
        <dbReference type="PROSITE-ProRule" id="PRU00047"/>
    </source>
</evidence>
<dbReference type="InterPro" id="IPR036875">
    <property type="entry name" value="Znf_CCHC_sf"/>
</dbReference>
<keyword evidence="1" id="KW-0862">Zinc</keyword>
<dbReference type="AlphaFoldDB" id="A0A8C3HFR1"/>
<sequence>MSSKTLACYACGVRGHIRRDCPYGVGGRVPRPEQGKRQVPQAGRWVREPRRLKICWACGREGHLWWACPGPRQRVQVSPSEGAGPWRDSERPTTAKKRQVCWGCQKPGHIRRHCPLKGVEGRPMDVPGGPGGATLDLEKVTEAEVEMVGTQQGVGTQTITEPVANGETQTEGAQQEAGTQVVVGQETKWTQTLRVEAQGESDLHVRLEAAERALHEWSGPR</sequence>
<dbReference type="Gene3D" id="4.10.60.10">
    <property type="entry name" value="Zinc finger, CCHC-type"/>
    <property type="match status" value="1"/>
</dbReference>
<evidence type="ECO:0000256" key="2">
    <source>
        <dbReference type="SAM" id="MobiDB-lite"/>
    </source>
</evidence>
<keyword evidence="1" id="KW-0479">Metal-binding</keyword>
<evidence type="ECO:0000313" key="4">
    <source>
        <dbReference type="Ensembl" id="ENSCPBP00000017503.1"/>
    </source>
</evidence>